<evidence type="ECO:0000313" key="1">
    <source>
        <dbReference type="EMBL" id="EFZ17001.1"/>
    </source>
</evidence>
<reference evidence="1" key="1">
    <citation type="journal article" date="2011" name="Proc. Natl. Acad. Sci. U.S.A.">
        <title>The genome of the fire ant Solenopsis invicta.</title>
        <authorList>
            <person name="Wurm Y."/>
            <person name="Wang J."/>
            <person name="Riba-Grognuz O."/>
            <person name="Corona M."/>
            <person name="Nygaard S."/>
            <person name="Hunt B.G."/>
            <person name="Ingram K.K."/>
            <person name="Falquet L."/>
            <person name="Nipitwattanaphon M."/>
            <person name="Gotzek D."/>
            <person name="Dijkstra M.B."/>
            <person name="Oettler J."/>
            <person name="Comtesse F."/>
            <person name="Shih C.J."/>
            <person name="Wu W.J."/>
            <person name="Yang C.C."/>
            <person name="Thomas J."/>
            <person name="Beaudoing E."/>
            <person name="Pradervand S."/>
            <person name="Flegel V."/>
            <person name="Cook E.D."/>
            <person name="Fabbretti R."/>
            <person name="Stockinger H."/>
            <person name="Long L."/>
            <person name="Farmerie W.G."/>
            <person name="Oakey J."/>
            <person name="Boomsma J.J."/>
            <person name="Pamilo P."/>
            <person name="Yi S.V."/>
            <person name="Heinze J."/>
            <person name="Goodisman M.A."/>
            <person name="Farinelli L."/>
            <person name="Harshman K."/>
            <person name="Hulo N."/>
            <person name="Cerutti L."/>
            <person name="Xenarios I."/>
            <person name="Shoemaker D."/>
            <person name="Keller L."/>
        </authorList>
    </citation>
    <scope>NUCLEOTIDE SEQUENCE [LARGE SCALE GENOMIC DNA]</scope>
</reference>
<dbReference type="HOGENOM" id="CLU_1860300_0_0_1"/>
<feature type="non-terminal residue" evidence="1">
    <location>
        <position position="1"/>
    </location>
</feature>
<feature type="non-terminal residue" evidence="1">
    <location>
        <position position="138"/>
    </location>
</feature>
<sequence>NPPSLTTNGPKRFEKDVADKINIVDGDRENAYYLPRSVDKIMTHIKFLSMWSYVCRDKFSYGQVPASSALVGGDFNIVKNIFLKNEETSMRVDKFVIKYVNFLSGRTKLVDAQSKHIENNTIEESHAEIERKVMKTLN</sequence>
<gene>
    <name evidence="1" type="ORF">SINV_09497</name>
</gene>
<protein>
    <submittedName>
        <fullName evidence="1">Uncharacterized protein</fullName>
    </submittedName>
</protein>
<dbReference type="EMBL" id="GL765009">
    <property type="protein sequence ID" value="EFZ17001.1"/>
    <property type="molecule type" value="Genomic_DNA"/>
</dbReference>
<organism>
    <name type="scientific">Solenopsis invicta</name>
    <name type="common">Red imported fire ant</name>
    <name type="synonym">Solenopsis wagneri</name>
    <dbReference type="NCBI Taxonomy" id="13686"/>
    <lineage>
        <taxon>Eukaryota</taxon>
        <taxon>Metazoa</taxon>
        <taxon>Ecdysozoa</taxon>
        <taxon>Arthropoda</taxon>
        <taxon>Hexapoda</taxon>
        <taxon>Insecta</taxon>
        <taxon>Pterygota</taxon>
        <taxon>Neoptera</taxon>
        <taxon>Endopterygota</taxon>
        <taxon>Hymenoptera</taxon>
        <taxon>Apocrita</taxon>
        <taxon>Aculeata</taxon>
        <taxon>Formicoidea</taxon>
        <taxon>Formicidae</taxon>
        <taxon>Myrmicinae</taxon>
        <taxon>Solenopsis</taxon>
    </lineage>
</organism>
<proteinExistence type="predicted"/>
<accession>E9IR07</accession>
<name>E9IR07_SOLIN</name>
<dbReference type="AlphaFoldDB" id="E9IR07"/>